<dbReference type="Gene3D" id="2.40.160.10">
    <property type="entry name" value="Porin"/>
    <property type="match status" value="1"/>
</dbReference>
<keyword evidence="2" id="KW-1185">Reference proteome</keyword>
<name>A0A5P8E3Z4_9BACT</name>
<dbReference type="AlphaFoldDB" id="A0A5P8E3Z4"/>
<proteinExistence type="predicted"/>
<dbReference type="SUPFAM" id="SSF56935">
    <property type="entry name" value="Porins"/>
    <property type="match status" value="1"/>
</dbReference>
<dbReference type="Proteomes" id="UP000249375">
    <property type="component" value="Chromosome"/>
</dbReference>
<evidence type="ECO:0000313" key="2">
    <source>
        <dbReference type="Proteomes" id="UP000249375"/>
    </source>
</evidence>
<evidence type="ECO:0000313" key="1">
    <source>
        <dbReference type="EMBL" id="QFQ11713.1"/>
    </source>
</evidence>
<protein>
    <submittedName>
        <fullName evidence="1">Uncharacterized protein</fullName>
    </submittedName>
</protein>
<dbReference type="InterPro" id="IPR023614">
    <property type="entry name" value="Porin_dom_sf"/>
</dbReference>
<gene>
    <name evidence="1" type="ORF">C7Y71_000990</name>
</gene>
<dbReference type="EMBL" id="CP033459">
    <property type="protein sequence ID" value="QFQ11713.1"/>
    <property type="molecule type" value="Genomic_DNA"/>
</dbReference>
<sequence length="486" mass="55261">MIVINISGRNIEANNFENDIKSEKDTAIVLQKPTTANDDYKFRFGGYGEIVASWKDYGLNRWNGQTTGSTRDHHATIALPRFIMAFDYKFSKRWALSAEVEFEGGGTGTEYEIEVGSGSENGEYETETETGGEVALEQFHLTYLAHPSFNVRMGHMIVPVGITNTHHEPIYFFGTRRPEGETTILPSTWHETGIEFFGKFGKGLAKFDYEAMIIAGANPNGFDKYNWIKKGKQNYFEADNFTRPAYVGRLNWHGVDGLRVGTSLYYCGDAGRNADKLNTYKGFGNISLLIWSADAQYINRWVEARANIITGRVSHADDISWVNRIYSKDSPYNRTPNVAKRALTYSCELGLNVKNIFNCSKNFPNIIPFAHYEYYNPQEKGEKSTSAMDDRCQVSLWTMGLNWRPLPNLVVKADYTTRQIGTRKIFGTSNAGYNSENEFSIGVAYIGWFIKHNGEKVRCVDYERLNQQVNELRREVEILKAKNAKK</sequence>
<reference evidence="1 2" key="1">
    <citation type="submission" date="2018-11" db="EMBL/GenBank/DDBJ databases">
        <authorList>
            <person name="Na S.W."/>
            <person name="Baik M."/>
        </authorList>
    </citation>
    <scope>NUCLEOTIDE SEQUENCE [LARGE SCALE GENOMIC DNA]</scope>
    <source>
        <strain evidence="1 2">E39</strain>
    </source>
</reference>
<dbReference type="KEGG" id="alq:C7Y71_000990"/>
<accession>A0A5P8E3Z4</accession>
<organism evidence="1 2">
    <name type="scientific">Pseudoprevotella muciniphila</name>
    <dbReference type="NCBI Taxonomy" id="2133944"/>
    <lineage>
        <taxon>Bacteria</taxon>
        <taxon>Pseudomonadati</taxon>
        <taxon>Bacteroidota</taxon>
        <taxon>Bacteroidia</taxon>
        <taxon>Bacteroidales</taxon>
        <taxon>Prevotellaceae</taxon>
        <taxon>Pseudoprevotella</taxon>
    </lineage>
</organism>